<accession>A0AC61QNG0</accession>
<sequence>MAGYAVYRLPKEEKCTFMMQAESVPLHLESCQEFDGHSGFVIAPFVVSDDKPIVLLQPETTNIYGSVGEIPADVAEMIDKMSMLDAVSADDEASGAERKHYSHDFRNCHDRLVSGAFRKIVLARMSAETVSCEKSPFALFRQACEMYPRMFVALFSTSRSGTWLMATPEVLLEQEGDAWHTIALAGTMQLEGDALLFDVPLGNGCGSLSPDNCPAWSDKNIQEQRYVATYIKECIGRFSHDVSEAGPCTARAGNLVHLRSDFRFALEEGAGIGRLLDMLHPTPAVCGLPKKETFDFIVRNEHTPRGYYSGFAGPLDVCGRTNLYVSLRCMYIRDSRNFHLYAGGGLLQDSVEEQEWNETEAKMETMRKILNH</sequence>
<name>A0AC61QNG0_9BACT</name>
<dbReference type="EMBL" id="SRZC01000031">
    <property type="protein sequence ID" value="TGX80043.1"/>
    <property type="molecule type" value="Genomic_DNA"/>
</dbReference>
<gene>
    <name evidence="1" type="ORF">E5358_13875</name>
</gene>
<dbReference type="Proteomes" id="UP000308886">
    <property type="component" value="Unassembled WGS sequence"/>
</dbReference>
<reference evidence="1" key="1">
    <citation type="submission" date="2019-04" db="EMBL/GenBank/DDBJ databases">
        <title>Microbes associate with the intestines of laboratory mice.</title>
        <authorList>
            <person name="Navarre W."/>
            <person name="Wong E."/>
            <person name="Huang K."/>
            <person name="Tropini C."/>
            <person name="Ng K."/>
            <person name="Yu B."/>
        </authorList>
    </citation>
    <scope>NUCLEOTIDE SEQUENCE</scope>
    <source>
        <strain evidence="1">NM73_A23</strain>
    </source>
</reference>
<organism evidence="1 2">
    <name type="scientific">Palleniella muris</name>
    <dbReference type="NCBI Taxonomy" id="3038145"/>
    <lineage>
        <taxon>Bacteria</taxon>
        <taxon>Pseudomonadati</taxon>
        <taxon>Bacteroidota</taxon>
        <taxon>Bacteroidia</taxon>
        <taxon>Bacteroidales</taxon>
        <taxon>Prevotellaceae</taxon>
        <taxon>Palleniella</taxon>
    </lineage>
</organism>
<keyword evidence="2" id="KW-1185">Reference proteome</keyword>
<comment type="caution">
    <text evidence="1">The sequence shown here is derived from an EMBL/GenBank/DDBJ whole genome shotgun (WGS) entry which is preliminary data.</text>
</comment>
<proteinExistence type="predicted"/>
<protein>
    <submittedName>
        <fullName evidence="1">Isochorismate synthase</fullName>
    </submittedName>
</protein>
<evidence type="ECO:0000313" key="1">
    <source>
        <dbReference type="EMBL" id="TGX80043.1"/>
    </source>
</evidence>
<evidence type="ECO:0000313" key="2">
    <source>
        <dbReference type="Proteomes" id="UP000308886"/>
    </source>
</evidence>